<feature type="transmembrane region" description="Helical" evidence="2">
    <location>
        <begin position="93"/>
        <end position="118"/>
    </location>
</feature>
<evidence type="ECO:0000256" key="1">
    <source>
        <dbReference type="SAM" id="MobiDB-lite"/>
    </source>
</evidence>
<keyword evidence="2" id="KW-1133">Transmembrane helix</keyword>
<evidence type="ECO:0000313" key="5">
    <source>
        <dbReference type="Proteomes" id="UP000317835"/>
    </source>
</evidence>
<protein>
    <recommendedName>
        <fullName evidence="3">NfeD-like C-terminal domain-containing protein</fullName>
    </recommendedName>
</protein>
<gene>
    <name evidence="4" type="ORF">ElP_60000</name>
</gene>
<organism evidence="4 5">
    <name type="scientific">Tautonia plasticadhaerens</name>
    <dbReference type="NCBI Taxonomy" id="2527974"/>
    <lineage>
        <taxon>Bacteria</taxon>
        <taxon>Pseudomonadati</taxon>
        <taxon>Planctomycetota</taxon>
        <taxon>Planctomycetia</taxon>
        <taxon>Isosphaerales</taxon>
        <taxon>Isosphaeraceae</taxon>
        <taxon>Tautonia</taxon>
    </lineage>
</organism>
<dbReference type="AlphaFoldDB" id="A0A518HB18"/>
<accession>A0A518HB18</accession>
<dbReference type="InterPro" id="IPR012340">
    <property type="entry name" value="NA-bd_OB-fold"/>
</dbReference>
<feature type="region of interest" description="Disordered" evidence="1">
    <location>
        <begin position="59"/>
        <end position="86"/>
    </location>
</feature>
<dbReference type="Proteomes" id="UP000317835">
    <property type="component" value="Chromosome"/>
</dbReference>
<dbReference type="Gene3D" id="2.40.50.140">
    <property type="entry name" value="Nucleic acid-binding proteins"/>
    <property type="match status" value="1"/>
</dbReference>
<feature type="transmembrane region" description="Helical" evidence="2">
    <location>
        <begin position="124"/>
        <end position="152"/>
    </location>
</feature>
<feature type="domain" description="NfeD-like C-terminal" evidence="3">
    <location>
        <begin position="12"/>
        <end position="60"/>
    </location>
</feature>
<dbReference type="KEGG" id="tpla:ElP_60000"/>
<feature type="region of interest" description="Disordered" evidence="1">
    <location>
        <begin position="1"/>
        <end position="26"/>
    </location>
</feature>
<dbReference type="Pfam" id="PF01957">
    <property type="entry name" value="NfeD"/>
    <property type="match status" value="1"/>
</dbReference>
<dbReference type="EMBL" id="CP036426">
    <property type="protein sequence ID" value="QDV38052.1"/>
    <property type="molecule type" value="Genomic_DNA"/>
</dbReference>
<name>A0A518HB18_9BACT</name>
<evidence type="ECO:0000313" key="4">
    <source>
        <dbReference type="EMBL" id="QDV38052.1"/>
    </source>
</evidence>
<feature type="transmembrane region" description="Helical" evidence="2">
    <location>
        <begin position="178"/>
        <end position="200"/>
    </location>
</feature>
<sequence>MRRPQVSPGTPARSATPLRPSGKVSIEGRTFDARAAGSWIDADQPVSVHRVDGFGLVVGPPGTSPLPRDDGPSGLDGSDPDSYRPPSRLERHLSGLIAFGALGTGGAGLLLLALAFRVGPRDLLYLLAPVLVGGAASGAALYGLACLAIGLLGRASRLLGRPGPVGLLARVLASPLEVLLVLTMLAIAAAGLLLVAGSGADPP</sequence>
<keyword evidence="2" id="KW-0472">Membrane</keyword>
<proteinExistence type="predicted"/>
<evidence type="ECO:0000256" key="2">
    <source>
        <dbReference type="SAM" id="Phobius"/>
    </source>
</evidence>
<reference evidence="4 5" key="1">
    <citation type="submission" date="2019-02" db="EMBL/GenBank/DDBJ databases">
        <title>Deep-cultivation of Planctomycetes and their phenomic and genomic characterization uncovers novel biology.</title>
        <authorList>
            <person name="Wiegand S."/>
            <person name="Jogler M."/>
            <person name="Boedeker C."/>
            <person name="Pinto D."/>
            <person name="Vollmers J."/>
            <person name="Rivas-Marin E."/>
            <person name="Kohn T."/>
            <person name="Peeters S.H."/>
            <person name="Heuer A."/>
            <person name="Rast P."/>
            <person name="Oberbeckmann S."/>
            <person name="Bunk B."/>
            <person name="Jeske O."/>
            <person name="Meyerdierks A."/>
            <person name="Storesund J.E."/>
            <person name="Kallscheuer N."/>
            <person name="Luecker S."/>
            <person name="Lage O.M."/>
            <person name="Pohl T."/>
            <person name="Merkel B.J."/>
            <person name="Hornburger P."/>
            <person name="Mueller R.-W."/>
            <person name="Bruemmer F."/>
            <person name="Labrenz M."/>
            <person name="Spormann A.M."/>
            <person name="Op den Camp H."/>
            <person name="Overmann J."/>
            <person name="Amann R."/>
            <person name="Jetten M.S.M."/>
            <person name="Mascher T."/>
            <person name="Medema M.H."/>
            <person name="Devos D.P."/>
            <person name="Kaster A.-K."/>
            <person name="Ovreas L."/>
            <person name="Rohde M."/>
            <person name="Galperin M.Y."/>
            <person name="Jogler C."/>
        </authorList>
    </citation>
    <scope>NUCLEOTIDE SEQUENCE [LARGE SCALE GENOMIC DNA]</scope>
    <source>
        <strain evidence="4 5">ElP</strain>
    </source>
</reference>
<dbReference type="InterPro" id="IPR002810">
    <property type="entry name" value="NfeD-like_C"/>
</dbReference>
<keyword evidence="5" id="KW-1185">Reference proteome</keyword>
<dbReference type="RefSeq" id="WP_197446470.1">
    <property type="nucleotide sequence ID" value="NZ_CP036426.1"/>
</dbReference>
<evidence type="ECO:0000259" key="3">
    <source>
        <dbReference type="Pfam" id="PF01957"/>
    </source>
</evidence>
<keyword evidence="2" id="KW-0812">Transmembrane</keyword>